<dbReference type="ChiTaRS" id="MYH15">
    <property type="organism name" value="human"/>
</dbReference>
<dbReference type="EMBL" id="HF583979">
    <property type="protein sequence ID" value="CCQ43476.1"/>
    <property type="molecule type" value="Genomic_DNA"/>
</dbReference>
<organism evidence="1">
    <name type="scientific">Homo sapiens</name>
    <name type="common">Human</name>
    <dbReference type="NCBI Taxonomy" id="9606"/>
    <lineage>
        <taxon>Eukaryota</taxon>
        <taxon>Metazoa</taxon>
        <taxon>Chordata</taxon>
        <taxon>Craniata</taxon>
        <taxon>Vertebrata</taxon>
        <taxon>Euteleostomi</taxon>
        <taxon>Mammalia</taxon>
        <taxon>Eutheria</taxon>
        <taxon>Euarchontoglires</taxon>
        <taxon>Primates</taxon>
        <taxon>Haplorrhini</taxon>
        <taxon>Catarrhini</taxon>
        <taxon>Hominidae</taxon>
        <taxon>Homo</taxon>
    </lineage>
</organism>
<evidence type="ECO:0000313" key="1">
    <source>
        <dbReference type="EMBL" id="CCQ43476.1"/>
    </source>
</evidence>
<dbReference type="AlphaFoldDB" id="L8E9Q8"/>
<reference evidence="1" key="1">
    <citation type="journal article" date="2013" name="PLoS ONE">
        <title>Direct detection of alternative open reading frames translation products in human significantly expands the proteome.</title>
        <authorList>
            <person name="Vanderperre B."/>
            <person name="Lucier J.-F."/>
            <person name="Motard J."/>
            <person name="Tremblay G."/>
            <person name="Vanderperre S."/>
            <person name="Wisztorski M."/>
            <person name="Salzet M."/>
            <person name="Boisvert F.-M."/>
            <person name="Roucou X."/>
        </authorList>
    </citation>
    <scope>NUCLEOTIDE SEQUENCE</scope>
</reference>
<sequence>MRWNSSLAVPTGRCQKQPNPWASFRFKSRTFKCSWMTAHN</sequence>
<name>L8E9Q8_HUMAN</name>
<proteinExistence type="predicted"/>
<gene>
    <name evidence="1" type="primary">MYH15</name>
</gene>
<protein>
    <submittedName>
        <fullName evidence="1">Alternative protein MYH15</fullName>
    </submittedName>
</protein>
<accession>L8E9Q8</accession>
<dbReference type="OrthoDB" id="10258119at2759"/>